<protein>
    <submittedName>
        <fullName evidence="6">Sugar-binding protein</fullName>
    </submittedName>
</protein>
<evidence type="ECO:0000256" key="1">
    <source>
        <dbReference type="ARBA" id="ARBA00022475"/>
    </source>
</evidence>
<dbReference type="PANTHER" id="PTHR43649:SF33">
    <property type="entry name" value="POLYGALACTURONAN_RHAMNOGALACTURONAN-BINDING PROTEIN YTCQ"/>
    <property type="match status" value="1"/>
</dbReference>
<dbReference type="Proteomes" id="UP000246018">
    <property type="component" value="Unassembled WGS sequence"/>
</dbReference>
<proteinExistence type="predicted"/>
<comment type="caution">
    <text evidence="6">The sequence shown here is derived from an EMBL/GenBank/DDBJ whole genome shotgun (WGS) entry which is preliminary data.</text>
</comment>
<evidence type="ECO:0000256" key="2">
    <source>
        <dbReference type="ARBA" id="ARBA00022729"/>
    </source>
</evidence>
<dbReference type="EMBL" id="QDGZ01000009">
    <property type="protein sequence ID" value="PVG81316.1"/>
    <property type="molecule type" value="Genomic_DNA"/>
</dbReference>
<evidence type="ECO:0000256" key="5">
    <source>
        <dbReference type="ARBA" id="ARBA00023288"/>
    </source>
</evidence>
<gene>
    <name evidence="6" type="ORF">DDE18_19355</name>
</gene>
<dbReference type="Pfam" id="PF13416">
    <property type="entry name" value="SBP_bac_8"/>
    <property type="match status" value="1"/>
</dbReference>
<evidence type="ECO:0000313" key="6">
    <source>
        <dbReference type="EMBL" id="PVG81316.1"/>
    </source>
</evidence>
<keyword evidence="3" id="KW-0472">Membrane</keyword>
<evidence type="ECO:0000256" key="3">
    <source>
        <dbReference type="ARBA" id="ARBA00023136"/>
    </source>
</evidence>
<sequence length="417" mass="45727">MALAAGCSSQGSAGETTEDGKVAIPLWTHSAGNEAEMTVLNQIIDDFNSSQDTYEVQQQEFPQEAYNDSVQGAAAANDLPCVLDVDGPIMPNWAWNGWMVPTGLTDADVKDFLPSTVGRYNDEIYSVGYWDATTVMFTRKSILDKYGIRVPTVDEPWTADEYAALQEKIADSGDFKYVVDYGPGWTGEWWSYAFGTFLMSFGGDQVDRDGFESADGVLNGPESLEFATWFQDQFAKGYAPKSNSQDRTEFLDGKVAIQFNGNWEYAKNFEKYGKDLIIAPAPDFGHGSVSGAGSWQYGLTKSCSEEQLAGGLEYLKFSLDDKYIAMYSDATSLIPATSTAAEQTTKGYYGPGEPLEVVTEIAEKYANVRPETPAYPVISQVFEKQLQDIMNGKDPKEGLDQMVSEIDADLASAGYDS</sequence>
<dbReference type="AlphaFoldDB" id="A0A2T8F6H9"/>
<dbReference type="InterPro" id="IPR006059">
    <property type="entry name" value="SBP"/>
</dbReference>
<dbReference type="OrthoDB" id="6416561at2"/>
<keyword evidence="2" id="KW-0732">Signal</keyword>
<dbReference type="SUPFAM" id="SSF53850">
    <property type="entry name" value="Periplasmic binding protein-like II"/>
    <property type="match status" value="1"/>
</dbReference>
<reference evidence="6 7" key="1">
    <citation type="submission" date="2018-04" db="EMBL/GenBank/DDBJ databases">
        <title>Genome of Nocardioides gansuensis WSJ-1.</title>
        <authorList>
            <person name="Wu S."/>
            <person name="Wang G."/>
        </authorList>
    </citation>
    <scope>NUCLEOTIDE SEQUENCE [LARGE SCALE GENOMIC DNA]</scope>
    <source>
        <strain evidence="6 7">WSJ-1</strain>
    </source>
</reference>
<name>A0A2T8F6H9_9ACTN</name>
<evidence type="ECO:0000313" key="7">
    <source>
        <dbReference type="Proteomes" id="UP000246018"/>
    </source>
</evidence>
<evidence type="ECO:0000256" key="4">
    <source>
        <dbReference type="ARBA" id="ARBA00023139"/>
    </source>
</evidence>
<keyword evidence="4" id="KW-0564">Palmitate</keyword>
<keyword evidence="1" id="KW-1003">Cell membrane</keyword>
<keyword evidence="5" id="KW-0449">Lipoprotein</keyword>
<accession>A0A2T8F6H9</accession>
<dbReference type="Gene3D" id="3.40.190.10">
    <property type="entry name" value="Periplasmic binding protein-like II"/>
    <property type="match status" value="1"/>
</dbReference>
<dbReference type="InterPro" id="IPR050490">
    <property type="entry name" value="Bact_solute-bd_prot1"/>
</dbReference>
<organism evidence="6 7">
    <name type="scientific">Nocardioides gansuensis</name>
    <dbReference type="NCBI Taxonomy" id="2138300"/>
    <lineage>
        <taxon>Bacteria</taxon>
        <taxon>Bacillati</taxon>
        <taxon>Actinomycetota</taxon>
        <taxon>Actinomycetes</taxon>
        <taxon>Propionibacteriales</taxon>
        <taxon>Nocardioidaceae</taxon>
        <taxon>Nocardioides</taxon>
    </lineage>
</organism>
<keyword evidence="7" id="KW-1185">Reference proteome</keyword>
<dbReference type="PANTHER" id="PTHR43649">
    <property type="entry name" value="ARABINOSE-BINDING PROTEIN-RELATED"/>
    <property type="match status" value="1"/>
</dbReference>